<evidence type="ECO:0000259" key="2">
    <source>
        <dbReference type="Pfam" id="PF08327"/>
    </source>
</evidence>
<dbReference type="RefSeq" id="WP_068881227.1">
    <property type="nucleotide sequence ID" value="NZ_LNTU01000004.1"/>
</dbReference>
<organism evidence="3 4">
    <name type="scientific">Paramesorhizobium deserti</name>
    <dbReference type="NCBI Taxonomy" id="1494590"/>
    <lineage>
        <taxon>Bacteria</taxon>
        <taxon>Pseudomonadati</taxon>
        <taxon>Pseudomonadota</taxon>
        <taxon>Alphaproteobacteria</taxon>
        <taxon>Hyphomicrobiales</taxon>
        <taxon>Phyllobacteriaceae</taxon>
        <taxon>Paramesorhizobium</taxon>
    </lineage>
</organism>
<dbReference type="SUPFAM" id="SSF55961">
    <property type="entry name" value="Bet v1-like"/>
    <property type="match status" value="1"/>
</dbReference>
<dbReference type="OrthoDB" id="9805228at2"/>
<gene>
    <name evidence="3" type="ORF">ATN84_24560</name>
</gene>
<sequence>MSQSFNPNLDLTISRIIKAPRAAVWNAWTNPASLAQWWIPAPAKCRVAKLDLHPGGAFVTEMSEDGDFMPHLDACFLDIREGERLVFTNALIGGWRPAEQPFITAVISFRDHPDGTDYLAHVMHKNNVDRNRHEELGFYDGWGTVVGQLAQFVERP</sequence>
<dbReference type="EMBL" id="LNTU01000004">
    <property type="protein sequence ID" value="KXF77986.1"/>
    <property type="molecule type" value="Genomic_DNA"/>
</dbReference>
<dbReference type="Gene3D" id="3.30.530.20">
    <property type="match status" value="1"/>
</dbReference>
<evidence type="ECO:0000313" key="3">
    <source>
        <dbReference type="EMBL" id="KXF77986.1"/>
    </source>
</evidence>
<dbReference type="InterPro" id="IPR023393">
    <property type="entry name" value="START-like_dom_sf"/>
</dbReference>
<dbReference type="STRING" id="1494590.ATN84_24560"/>
<proteinExistence type="inferred from homology"/>
<comment type="similarity">
    <text evidence="1">Belongs to the AHA1 family.</text>
</comment>
<name>A0A135HXP8_9HYPH</name>
<comment type="caution">
    <text evidence="3">The sequence shown here is derived from an EMBL/GenBank/DDBJ whole genome shotgun (WGS) entry which is preliminary data.</text>
</comment>
<evidence type="ECO:0000313" key="4">
    <source>
        <dbReference type="Proteomes" id="UP000070107"/>
    </source>
</evidence>
<dbReference type="AlphaFoldDB" id="A0A135HXP8"/>
<dbReference type="InterPro" id="IPR013538">
    <property type="entry name" value="ASHA1/2-like_C"/>
</dbReference>
<protein>
    <submittedName>
        <fullName evidence="3">Polyketide cyclase</fullName>
    </submittedName>
</protein>
<keyword evidence="4" id="KW-1185">Reference proteome</keyword>
<reference evidence="3 4" key="1">
    <citation type="submission" date="2015-11" db="EMBL/GenBank/DDBJ databases">
        <title>Draft genome sequence of Paramesorhizobium deserti A-3-E, a strain highly resistant to diverse beta-lactam antibiotics.</title>
        <authorList>
            <person name="Lv R."/>
            <person name="Yang X."/>
            <person name="Fang N."/>
            <person name="Guo J."/>
            <person name="Luo X."/>
            <person name="Peng F."/>
            <person name="Yang R."/>
            <person name="Cui Y."/>
            <person name="Fang C."/>
            <person name="Song Y."/>
        </authorList>
    </citation>
    <scope>NUCLEOTIDE SEQUENCE [LARGE SCALE GENOMIC DNA]</scope>
    <source>
        <strain evidence="3 4">A-3-E</strain>
    </source>
</reference>
<dbReference type="CDD" id="cd08896">
    <property type="entry name" value="SRPBCC_CalC_Aha1-like_3"/>
    <property type="match status" value="1"/>
</dbReference>
<evidence type="ECO:0000256" key="1">
    <source>
        <dbReference type="ARBA" id="ARBA00006817"/>
    </source>
</evidence>
<accession>A0A135HXP8</accession>
<dbReference type="Pfam" id="PF08327">
    <property type="entry name" value="AHSA1"/>
    <property type="match status" value="1"/>
</dbReference>
<feature type="domain" description="Activator of Hsp90 ATPase homologue 1/2-like C-terminal" evidence="2">
    <location>
        <begin position="18"/>
        <end position="154"/>
    </location>
</feature>
<dbReference type="Proteomes" id="UP000070107">
    <property type="component" value="Unassembled WGS sequence"/>
</dbReference>